<dbReference type="GO" id="GO:0016887">
    <property type="term" value="F:ATP hydrolysis activity"/>
    <property type="evidence" value="ECO:0007669"/>
    <property type="project" value="InterPro"/>
</dbReference>
<evidence type="ECO:0000313" key="10">
    <source>
        <dbReference type="Proteomes" id="UP000077037"/>
    </source>
</evidence>
<comment type="subcellular location">
    <subcellularLocation>
        <location evidence="1">Cell inner membrane</location>
        <topology evidence="1">Peripheral membrane protein</topology>
    </subcellularLocation>
</comment>
<dbReference type="GO" id="GO:0005524">
    <property type="term" value="F:ATP binding"/>
    <property type="evidence" value="ECO:0007669"/>
    <property type="project" value="UniProtKB-KW"/>
</dbReference>
<keyword evidence="6 9" id="KW-0067">ATP-binding</keyword>
<dbReference type="InterPro" id="IPR027417">
    <property type="entry name" value="P-loop_NTPase"/>
</dbReference>
<gene>
    <name evidence="9" type="primary">gsiA_3</name>
    <name evidence="9" type="ORF">SAMEA1982600_00283</name>
</gene>
<feature type="domain" description="ABC transporter" evidence="8">
    <location>
        <begin position="13"/>
        <end position="262"/>
    </location>
</feature>
<proteinExistence type="inferred from homology"/>
<keyword evidence="7" id="KW-0472">Membrane</keyword>
<evidence type="ECO:0000313" key="9">
    <source>
        <dbReference type="EMBL" id="SAH82089.1"/>
    </source>
</evidence>
<comment type="similarity">
    <text evidence="2">Belongs to the ABC transporter superfamily.</text>
</comment>
<evidence type="ECO:0000256" key="3">
    <source>
        <dbReference type="ARBA" id="ARBA00022448"/>
    </source>
</evidence>
<dbReference type="SMART" id="SM00382">
    <property type="entry name" value="AAA"/>
    <property type="match status" value="1"/>
</dbReference>
<dbReference type="PROSITE" id="PS50893">
    <property type="entry name" value="ABC_TRANSPORTER_2"/>
    <property type="match status" value="1"/>
</dbReference>
<dbReference type="Pfam" id="PF00005">
    <property type="entry name" value="ABC_tran"/>
    <property type="match status" value="1"/>
</dbReference>
<accession>A0A157KDP7</accession>
<dbReference type="OrthoDB" id="9802772at2"/>
<dbReference type="CDD" id="cd03257">
    <property type="entry name" value="ABC_NikE_OppD_transporters"/>
    <property type="match status" value="1"/>
</dbReference>
<dbReference type="RefSeq" id="WP_066406761.1">
    <property type="nucleotide sequence ID" value="NZ_FKBS01000006.1"/>
</dbReference>
<dbReference type="FunFam" id="3.40.50.300:FF:000016">
    <property type="entry name" value="Oligopeptide ABC transporter ATP-binding component"/>
    <property type="match status" value="1"/>
</dbReference>
<keyword evidence="5" id="KW-0547">Nucleotide-binding</keyword>
<dbReference type="InterPro" id="IPR003439">
    <property type="entry name" value="ABC_transporter-like_ATP-bd"/>
</dbReference>
<evidence type="ECO:0000256" key="2">
    <source>
        <dbReference type="ARBA" id="ARBA00005417"/>
    </source>
</evidence>
<dbReference type="Pfam" id="PF08352">
    <property type="entry name" value="oligo_HPY"/>
    <property type="match status" value="1"/>
</dbReference>
<dbReference type="GO" id="GO:0055085">
    <property type="term" value="P:transmembrane transport"/>
    <property type="evidence" value="ECO:0007669"/>
    <property type="project" value="UniProtKB-ARBA"/>
</dbReference>
<dbReference type="InterPro" id="IPR013563">
    <property type="entry name" value="Oligopep_ABC_C"/>
</dbReference>
<dbReference type="SUPFAM" id="SSF52540">
    <property type="entry name" value="P-loop containing nucleoside triphosphate hydrolases"/>
    <property type="match status" value="1"/>
</dbReference>
<protein>
    <submittedName>
        <fullName evidence="9">Peptide ABC transporter, ATP-binding protein</fullName>
        <ecNumber evidence="9">3.6.3.-</ecNumber>
    </submittedName>
</protein>
<evidence type="ECO:0000259" key="8">
    <source>
        <dbReference type="PROSITE" id="PS50893"/>
    </source>
</evidence>
<dbReference type="InterPro" id="IPR050388">
    <property type="entry name" value="ABC_Ni/Peptide_Import"/>
</dbReference>
<evidence type="ECO:0000256" key="6">
    <source>
        <dbReference type="ARBA" id="ARBA00022840"/>
    </source>
</evidence>
<dbReference type="NCBIfam" id="TIGR01727">
    <property type="entry name" value="oligo_HPY"/>
    <property type="match status" value="1"/>
</dbReference>
<sequence>MQESTNASRAPLVDVQDLSVRFITRDMNVPVVSGVSFSLAQGEVLCLLGESGSGKSVTLRALMRLLPPSAQLSGKVNVGGVDVLNLPRKKLPDIRGSLISMIFQEPLTALDPVYTIGQQIAETVVRHDGVSHRDAMKRALELLELVQIPSATRRLAAYPHELSGGLRQRAMIALALSCRPKLLLADEPTTALDATVQIQVLLLIRELQKELGMATIFVTHDLGVACEVSDKVAVMYAGRFAETGSIEDIMDRAAHPYTQGLLRSTVSGDDREQDLVPIPGAPPDLTALPPGCTFAPRCPSHRPECDAGVPAMIGMGAHRARCVLAPSRLMQGPANAYATDAACR</sequence>
<organism evidence="9 10">
    <name type="scientific">Bordetella ansorpii</name>
    <dbReference type="NCBI Taxonomy" id="288768"/>
    <lineage>
        <taxon>Bacteria</taxon>
        <taxon>Pseudomonadati</taxon>
        <taxon>Pseudomonadota</taxon>
        <taxon>Betaproteobacteria</taxon>
        <taxon>Burkholderiales</taxon>
        <taxon>Alcaligenaceae</taxon>
        <taxon>Bordetella</taxon>
    </lineage>
</organism>
<keyword evidence="4" id="KW-1003">Cell membrane</keyword>
<dbReference type="EC" id="3.6.3.-" evidence="9"/>
<reference evidence="9 10" key="1">
    <citation type="submission" date="2016-03" db="EMBL/GenBank/DDBJ databases">
        <authorList>
            <consortium name="Pathogen Informatics"/>
        </authorList>
    </citation>
    <scope>NUCLEOTIDE SEQUENCE [LARGE SCALE GENOMIC DNA]</scope>
    <source>
        <strain evidence="9 10">NCTC13364</strain>
    </source>
</reference>
<evidence type="ECO:0000256" key="5">
    <source>
        <dbReference type="ARBA" id="ARBA00022741"/>
    </source>
</evidence>
<keyword evidence="9" id="KW-0378">Hydrolase</keyword>
<dbReference type="AlphaFoldDB" id="A0A157KDP7"/>
<evidence type="ECO:0000256" key="1">
    <source>
        <dbReference type="ARBA" id="ARBA00004417"/>
    </source>
</evidence>
<dbReference type="Gene3D" id="3.40.50.300">
    <property type="entry name" value="P-loop containing nucleotide triphosphate hydrolases"/>
    <property type="match status" value="1"/>
</dbReference>
<evidence type="ECO:0000256" key="7">
    <source>
        <dbReference type="ARBA" id="ARBA00023136"/>
    </source>
</evidence>
<dbReference type="PANTHER" id="PTHR43297:SF2">
    <property type="entry name" value="DIPEPTIDE TRANSPORT ATP-BINDING PROTEIN DPPD"/>
    <property type="match status" value="1"/>
</dbReference>
<dbReference type="GO" id="GO:0005886">
    <property type="term" value="C:plasma membrane"/>
    <property type="evidence" value="ECO:0007669"/>
    <property type="project" value="UniProtKB-SubCell"/>
</dbReference>
<evidence type="ECO:0000256" key="4">
    <source>
        <dbReference type="ARBA" id="ARBA00022475"/>
    </source>
</evidence>
<dbReference type="PANTHER" id="PTHR43297">
    <property type="entry name" value="OLIGOPEPTIDE TRANSPORT ATP-BINDING PROTEIN APPD"/>
    <property type="match status" value="1"/>
</dbReference>
<keyword evidence="3" id="KW-0813">Transport</keyword>
<dbReference type="Proteomes" id="UP000077037">
    <property type="component" value="Unassembled WGS sequence"/>
</dbReference>
<dbReference type="EMBL" id="FKBS01000006">
    <property type="protein sequence ID" value="SAH82089.1"/>
    <property type="molecule type" value="Genomic_DNA"/>
</dbReference>
<name>A0A157KDP7_9BORD</name>
<dbReference type="InterPro" id="IPR003593">
    <property type="entry name" value="AAA+_ATPase"/>
</dbReference>
<dbReference type="GO" id="GO:0015833">
    <property type="term" value="P:peptide transport"/>
    <property type="evidence" value="ECO:0007669"/>
    <property type="project" value="InterPro"/>
</dbReference>